<accession>A0A6L9EE59</accession>
<evidence type="ECO:0008006" key="3">
    <source>
        <dbReference type="Google" id="ProtNLM"/>
    </source>
</evidence>
<protein>
    <recommendedName>
        <fullName evidence="3">DUF2268 domain-containing protein</fullName>
    </recommendedName>
</protein>
<organism evidence="1 2">
    <name type="scientific">Poritiphilus flavus</name>
    <dbReference type="NCBI Taxonomy" id="2697053"/>
    <lineage>
        <taxon>Bacteria</taxon>
        <taxon>Pseudomonadati</taxon>
        <taxon>Bacteroidota</taxon>
        <taxon>Flavobacteriia</taxon>
        <taxon>Flavobacteriales</taxon>
        <taxon>Flavobacteriaceae</taxon>
        <taxon>Poritiphilus</taxon>
    </lineage>
</organism>
<gene>
    <name evidence="1" type="ORF">GTQ38_13070</name>
</gene>
<name>A0A6L9EE59_9FLAO</name>
<sequence>MKIQIPLHILALVCGLFISCNHQNSKNMEVAQDYPSNCQTNEYIFCYTDIENFREVYNSMEQGGDTLAAFESYFKNASPGLQGWISRYNWTPEKLSQRISQMPDYYQSLLNADTELRGFEHEIAQYYDRMKELYPFEFVTIPPTYYFITWGGGGSIELTGNMISVDYFGYHEDLDHSEFEPYGGLFPKGSFPLVPITDIPFVAVHEVGHLFQTYLQGEVDYVSLYTDETKTNMLGYAVREGTADFMAYLVSPDLVDKTRYTYGEAHEAELWELFKPHLKEHPDNNKGWFHGRSDDHPDWPWQIGYYVGCKMIQHYYNQAENKEKAILDILSAKDTEFHEEIAKLYDSKFEP</sequence>
<evidence type="ECO:0000313" key="1">
    <source>
        <dbReference type="EMBL" id="NAS12943.1"/>
    </source>
</evidence>
<dbReference type="EMBL" id="WXYO01000006">
    <property type="protein sequence ID" value="NAS12943.1"/>
    <property type="molecule type" value="Genomic_DNA"/>
</dbReference>
<evidence type="ECO:0000313" key="2">
    <source>
        <dbReference type="Proteomes" id="UP000475249"/>
    </source>
</evidence>
<dbReference type="RefSeq" id="WP_161435992.1">
    <property type="nucleotide sequence ID" value="NZ_WXYO01000006.1"/>
</dbReference>
<dbReference type="PROSITE" id="PS51257">
    <property type="entry name" value="PROKAR_LIPOPROTEIN"/>
    <property type="match status" value="1"/>
</dbReference>
<dbReference type="AlphaFoldDB" id="A0A6L9EE59"/>
<dbReference type="Proteomes" id="UP000475249">
    <property type="component" value="Unassembled WGS sequence"/>
</dbReference>
<keyword evidence="2" id="KW-1185">Reference proteome</keyword>
<comment type="caution">
    <text evidence="1">The sequence shown here is derived from an EMBL/GenBank/DDBJ whole genome shotgun (WGS) entry which is preliminary data.</text>
</comment>
<reference evidence="1 2" key="1">
    <citation type="submission" date="2020-01" db="EMBL/GenBank/DDBJ databases">
        <title>Bacteria diversity of Porities sp.</title>
        <authorList>
            <person name="Wang G."/>
        </authorList>
    </citation>
    <scope>NUCLEOTIDE SEQUENCE [LARGE SCALE GENOMIC DNA]</scope>
    <source>
        <strain evidence="1 2">R33</strain>
    </source>
</reference>
<proteinExistence type="predicted"/>